<dbReference type="KEGG" id="swp:swp_4193"/>
<dbReference type="EMBL" id="CP000472">
    <property type="protein sequence ID" value="ACJ30851.1"/>
    <property type="molecule type" value="Genomic_DNA"/>
</dbReference>
<reference evidence="2 3" key="1">
    <citation type="journal article" date="2008" name="PLoS ONE">
        <title>Environmental adaptation: genomic analysis of the piezotolerant and psychrotolerant deep-sea iron reducing bacterium Shewanella piezotolerans WP3.</title>
        <authorList>
            <person name="Wang F."/>
            <person name="Wang J."/>
            <person name="Jian H."/>
            <person name="Zhang B."/>
            <person name="Li S."/>
            <person name="Wang F."/>
            <person name="Zeng X."/>
            <person name="Gao L."/>
            <person name="Bartlett D.H."/>
            <person name="Yu J."/>
            <person name="Hu S."/>
            <person name="Xiao X."/>
        </authorList>
    </citation>
    <scope>NUCLEOTIDE SEQUENCE [LARGE SCALE GENOMIC DNA]</scope>
    <source>
        <strain evidence="3">WP3 / JCM 13877</strain>
    </source>
</reference>
<dbReference type="Pfam" id="PF06961">
    <property type="entry name" value="DUF1294"/>
    <property type="match status" value="1"/>
</dbReference>
<dbReference type="InterPro" id="IPR010718">
    <property type="entry name" value="DUF1294"/>
</dbReference>
<evidence type="ECO:0000256" key="1">
    <source>
        <dbReference type="SAM" id="Phobius"/>
    </source>
</evidence>
<dbReference type="GO" id="GO:0003677">
    <property type="term" value="F:DNA binding"/>
    <property type="evidence" value="ECO:0007669"/>
    <property type="project" value="UniProtKB-KW"/>
</dbReference>
<keyword evidence="1" id="KW-0812">Transmembrane</keyword>
<evidence type="ECO:0000313" key="2">
    <source>
        <dbReference type="EMBL" id="ACJ30851.1"/>
    </source>
</evidence>
<sequence>MPKADKYHQHRTTSRRLNLVSLFAIFAIIGIFILYYLAIIPLDAAVYFIAASSITFIAYALDKRAAKNQSWRIKESRLHLLALLGGWPGALLAQQALRHKSAKTSFKIILWLTILINLGLCYLLLSSFTDQIQRML</sequence>
<dbReference type="Proteomes" id="UP000000753">
    <property type="component" value="Chromosome"/>
</dbReference>
<proteinExistence type="predicted"/>
<gene>
    <name evidence="2" type="ordered locus">swp_4193</name>
</gene>
<dbReference type="eggNOG" id="COG3326">
    <property type="taxonomic scope" value="Bacteria"/>
</dbReference>
<name>B8CTZ5_SHEPW</name>
<dbReference type="STRING" id="225849.swp_4193"/>
<evidence type="ECO:0000313" key="3">
    <source>
        <dbReference type="Proteomes" id="UP000000753"/>
    </source>
</evidence>
<keyword evidence="1" id="KW-1133">Transmembrane helix</keyword>
<dbReference type="AlphaFoldDB" id="B8CTZ5"/>
<feature type="transmembrane region" description="Helical" evidence="1">
    <location>
        <begin position="78"/>
        <end position="96"/>
    </location>
</feature>
<protein>
    <submittedName>
        <fullName evidence="2">Cold-shock protein, DNA-binding</fullName>
    </submittedName>
</protein>
<keyword evidence="3" id="KW-1185">Reference proteome</keyword>
<organism evidence="2 3">
    <name type="scientific">Shewanella piezotolerans (strain WP3 / JCM 13877)</name>
    <dbReference type="NCBI Taxonomy" id="225849"/>
    <lineage>
        <taxon>Bacteria</taxon>
        <taxon>Pseudomonadati</taxon>
        <taxon>Pseudomonadota</taxon>
        <taxon>Gammaproteobacteria</taxon>
        <taxon>Alteromonadales</taxon>
        <taxon>Shewanellaceae</taxon>
        <taxon>Shewanella</taxon>
    </lineage>
</organism>
<keyword evidence="1" id="KW-0472">Membrane</keyword>
<keyword evidence="2" id="KW-0238">DNA-binding</keyword>
<dbReference type="OrthoDB" id="72963at2"/>
<feature type="transmembrane region" description="Helical" evidence="1">
    <location>
        <begin position="44"/>
        <end position="62"/>
    </location>
</feature>
<feature type="transmembrane region" description="Helical" evidence="1">
    <location>
        <begin position="108"/>
        <end position="125"/>
    </location>
</feature>
<feature type="transmembrane region" description="Helical" evidence="1">
    <location>
        <begin position="20"/>
        <end position="38"/>
    </location>
</feature>
<dbReference type="RefSeq" id="WP_020914189.1">
    <property type="nucleotide sequence ID" value="NC_011566.1"/>
</dbReference>
<dbReference type="HOGENOM" id="CLU_091970_1_3_6"/>
<accession>B8CTZ5</accession>